<sequence>MFTAVVFGAFGLIVGSFLNVLIIRWGTRSLAGRSACMSCGRTIPWHDLVPVLSWILLGGKCRLCGSPISLQYILVEAGTGLLFFIIGLAPLPLYAHLFALPIAAILLAIAVYDLKHTLIPDAWVYVFAAFSLVVSLTAASSDMLYGVLTILLAGPVVAAPLFAFWFFSKGAWMGFGDVKLALGMGWLLGAGDGMFALFFAFMLGALVSVPLLFFSSPVWVRIQRAITPNRSSQRFMFGFTMKSEIPFGPFLVAATLIVWISSMHGFAPIDLIV</sequence>
<dbReference type="InterPro" id="IPR000045">
    <property type="entry name" value="Prepilin_IV_endopep_pep"/>
</dbReference>
<evidence type="ECO:0008006" key="12">
    <source>
        <dbReference type="Google" id="ProtNLM"/>
    </source>
</evidence>
<name>A0A1F6EI12_9BACT</name>
<evidence type="ECO:0000256" key="2">
    <source>
        <dbReference type="ARBA" id="ARBA00005801"/>
    </source>
</evidence>
<dbReference type="Pfam" id="PF01478">
    <property type="entry name" value="Peptidase_A24"/>
    <property type="match status" value="1"/>
</dbReference>
<evidence type="ECO:0000256" key="4">
    <source>
        <dbReference type="ARBA" id="ARBA00022692"/>
    </source>
</evidence>
<dbReference type="Proteomes" id="UP000178427">
    <property type="component" value="Unassembled WGS sequence"/>
</dbReference>
<feature type="transmembrane region" description="Helical" evidence="7">
    <location>
        <begin position="95"/>
        <end position="115"/>
    </location>
</feature>
<reference evidence="10 11" key="1">
    <citation type="journal article" date="2016" name="Nat. Commun.">
        <title>Thousands of microbial genomes shed light on interconnected biogeochemical processes in an aquifer system.</title>
        <authorList>
            <person name="Anantharaman K."/>
            <person name="Brown C.T."/>
            <person name="Hug L.A."/>
            <person name="Sharon I."/>
            <person name="Castelle C.J."/>
            <person name="Probst A.J."/>
            <person name="Thomas B.C."/>
            <person name="Singh A."/>
            <person name="Wilkins M.J."/>
            <person name="Karaoz U."/>
            <person name="Brodie E.L."/>
            <person name="Williams K.H."/>
            <person name="Hubbard S.S."/>
            <person name="Banfield J.F."/>
        </authorList>
    </citation>
    <scope>NUCLEOTIDE SEQUENCE [LARGE SCALE GENOMIC DNA]</scope>
</reference>
<dbReference type="Gene3D" id="1.20.120.1220">
    <property type="match status" value="1"/>
</dbReference>
<proteinExistence type="inferred from homology"/>
<evidence type="ECO:0000259" key="9">
    <source>
        <dbReference type="Pfam" id="PF06750"/>
    </source>
</evidence>
<dbReference type="STRING" id="1798513.A3A40_02985"/>
<dbReference type="AlphaFoldDB" id="A0A1F6EI12"/>
<evidence type="ECO:0000313" key="11">
    <source>
        <dbReference type="Proteomes" id="UP000178427"/>
    </source>
</evidence>
<comment type="subcellular location">
    <subcellularLocation>
        <location evidence="1">Cell membrane</location>
        <topology evidence="1">Multi-pass membrane protein</topology>
    </subcellularLocation>
</comment>
<evidence type="ECO:0000313" key="10">
    <source>
        <dbReference type="EMBL" id="OGG73285.1"/>
    </source>
</evidence>
<evidence type="ECO:0000259" key="8">
    <source>
        <dbReference type="Pfam" id="PF01478"/>
    </source>
</evidence>
<feature type="domain" description="Prepilin type IV endopeptidase peptidase" evidence="8">
    <location>
        <begin position="102"/>
        <end position="208"/>
    </location>
</feature>
<evidence type="ECO:0000256" key="7">
    <source>
        <dbReference type="SAM" id="Phobius"/>
    </source>
</evidence>
<keyword evidence="6 7" id="KW-0472">Membrane</keyword>
<organism evidence="10 11">
    <name type="scientific">Candidatus Kaiserbacteria bacterium RIFCSPLOWO2_01_FULL_54_20</name>
    <dbReference type="NCBI Taxonomy" id="1798513"/>
    <lineage>
        <taxon>Bacteria</taxon>
        <taxon>Candidatus Kaiseribacteriota</taxon>
    </lineage>
</organism>
<dbReference type="InterPro" id="IPR010627">
    <property type="entry name" value="Prepilin_pept_A24_N"/>
</dbReference>
<feature type="transmembrane region" description="Helical" evidence="7">
    <location>
        <begin position="122"/>
        <end position="139"/>
    </location>
</feature>
<dbReference type="PANTHER" id="PTHR30487">
    <property type="entry name" value="TYPE 4 PREPILIN-LIKE PROTEINS LEADER PEPTIDE-PROCESSING ENZYME"/>
    <property type="match status" value="1"/>
</dbReference>
<evidence type="ECO:0000256" key="1">
    <source>
        <dbReference type="ARBA" id="ARBA00004651"/>
    </source>
</evidence>
<dbReference type="GO" id="GO:0006465">
    <property type="term" value="P:signal peptide processing"/>
    <property type="evidence" value="ECO:0007669"/>
    <property type="project" value="TreeGrafter"/>
</dbReference>
<dbReference type="Pfam" id="PF06750">
    <property type="entry name" value="A24_N_bact"/>
    <property type="match status" value="1"/>
</dbReference>
<evidence type="ECO:0000256" key="6">
    <source>
        <dbReference type="ARBA" id="ARBA00023136"/>
    </source>
</evidence>
<dbReference type="GO" id="GO:0004190">
    <property type="term" value="F:aspartic-type endopeptidase activity"/>
    <property type="evidence" value="ECO:0007669"/>
    <property type="project" value="InterPro"/>
</dbReference>
<dbReference type="EMBL" id="MFMA01000057">
    <property type="protein sequence ID" value="OGG73285.1"/>
    <property type="molecule type" value="Genomic_DNA"/>
</dbReference>
<keyword evidence="4 7" id="KW-0812">Transmembrane</keyword>
<dbReference type="PANTHER" id="PTHR30487:SF0">
    <property type="entry name" value="PREPILIN LEADER PEPTIDASE_N-METHYLTRANSFERASE-RELATED"/>
    <property type="match status" value="1"/>
</dbReference>
<feature type="domain" description="Prepilin peptidase A24 N-terminal" evidence="9">
    <location>
        <begin position="10"/>
        <end position="86"/>
    </location>
</feature>
<evidence type="ECO:0000256" key="5">
    <source>
        <dbReference type="ARBA" id="ARBA00022989"/>
    </source>
</evidence>
<gene>
    <name evidence="10" type="ORF">A3A40_02985</name>
</gene>
<comment type="similarity">
    <text evidence="2">Belongs to the peptidase A24 family.</text>
</comment>
<accession>A0A1F6EI12</accession>
<feature type="transmembrane region" description="Helical" evidence="7">
    <location>
        <begin position="6"/>
        <end position="25"/>
    </location>
</feature>
<feature type="transmembrane region" description="Helical" evidence="7">
    <location>
        <begin position="247"/>
        <end position="267"/>
    </location>
</feature>
<dbReference type="GO" id="GO:0005886">
    <property type="term" value="C:plasma membrane"/>
    <property type="evidence" value="ECO:0007669"/>
    <property type="project" value="UniProtKB-SubCell"/>
</dbReference>
<feature type="transmembrane region" description="Helical" evidence="7">
    <location>
        <begin position="145"/>
        <end position="168"/>
    </location>
</feature>
<comment type="caution">
    <text evidence="10">The sequence shown here is derived from an EMBL/GenBank/DDBJ whole genome shotgun (WGS) entry which is preliminary data.</text>
</comment>
<dbReference type="InterPro" id="IPR050882">
    <property type="entry name" value="Prepilin_peptidase/N-MTase"/>
</dbReference>
<keyword evidence="5 7" id="KW-1133">Transmembrane helix</keyword>
<keyword evidence="3" id="KW-1003">Cell membrane</keyword>
<protein>
    <recommendedName>
        <fullName evidence="12">Peptidase A24A N-terminal domain-containing protein</fullName>
    </recommendedName>
</protein>
<evidence type="ECO:0000256" key="3">
    <source>
        <dbReference type="ARBA" id="ARBA00022475"/>
    </source>
</evidence>